<proteinExistence type="inferred from homology"/>
<dbReference type="Gene3D" id="1.10.8.430">
    <property type="entry name" value="Helical domain of apoptotic protease-activating factors"/>
    <property type="match status" value="2"/>
</dbReference>
<dbReference type="Gene3D" id="3.40.50.300">
    <property type="entry name" value="P-loop containing nucleotide triphosphate hydrolases"/>
    <property type="match status" value="2"/>
</dbReference>
<dbReference type="GO" id="GO:0042742">
    <property type="term" value="P:defense response to bacterium"/>
    <property type="evidence" value="ECO:0007669"/>
    <property type="project" value="UniProtKB-ARBA"/>
</dbReference>
<dbReference type="InterPro" id="IPR042197">
    <property type="entry name" value="Apaf_helical"/>
</dbReference>
<keyword evidence="3" id="KW-0677">Repeat</keyword>
<evidence type="ECO:0000313" key="8">
    <source>
        <dbReference type="EMBL" id="EAZ20488.1"/>
    </source>
</evidence>
<dbReference type="GO" id="GO:0043531">
    <property type="term" value="F:ADP binding"/>
    <property type="evidence" value="ECO:0007669"/>
    <property type="project" value="InterPro"/>
</dbReference>
<keyword evidence="5" id="KW-0611">Plant defense</keyword>
<keyword evidence="6" id="KW-0067">ATP-binding</keyword>
<evidence type="ECO:0000256" key="5">
    <source>
        <dbReference type="ARBA" id="ARBA00022821"/>
    </source>
</evidence>
<reference evidence="8" key="1">
    <citation type="journal article" date="2005" name="PLoS Biol.">
        <title>The genomes of Oryza sativa: a history of duplications.</title>
        <authorList>
            <person name="Yu J."/>
            <person name="Wang J."/>
            <person name="Lin W."/>
            <person name="Li S."/>
            <person name="Li H."/>
            <person name="Zhou J."/>
            <person name="Ni P."/>
            <person name="Dong W."/>
            <person name="Hu S."/>
            <person name="Zeng C."/>
            <person name="Zhang J."/>
            <person name="Zhang Y."/>
            <person name="Li R."/>
            <person name="Xu Z."/>
            <person name="Li S."/>
            <person name="Li X."/>
            <person name="Zheng H."/>
            <person name="Cong L."/>
            <person name="Lin L."/>
            <person name="Yin J."/>
            <person name="Geng J."/>
            <person name="Li G."/>
            <person name="Shi J."/>
            <person name="Liu J."/>
            <person name="Lv H."/>
            <person name="Li J."/>
            <person name="Wang J."/>
            <person name="Deng Y."/>
            <person name="Ran L."/>
            <person name="Shi X."/>
            <person name="Wang X."/>
            <person name="Wu Q."/>
            <person name="Li C."/>
            <person name="Ren X."/>
            <person name="Wang J."/>
            <person name="Wang X."/>
            <person name="Li D."/>
            <person name="Liu D."/>
            <person name="Zhang X."/>
            <person name="Ji Z."/>
            <person name="Zhao W."/>
            <person name="Sun Y."/>
            <person name="Zhang Z."/>
            <person name="Bao J."/>
            <person name="Han Y."/>
            <person name="Dong L."/>
            <person name="Ji J."/>
            <person name="Chen P."/>
            <person name="Wu S."/>
            <person name="Liu J."/>
            <person name="Xiao Y."/>
            <person name="Bu D."/>
            <person name="Tan J."/>
            <person name="Yang L."/>
            <person name="Ye C."/>
            <person name="Zhang J."/>
            <person name="Xu J."/>
            <person name="Zhou Y."/>
            <person name="Yu Y."/>
            <person name="Zhang B."/>
            <person name="Zhuang S."/>
            <person name="Wei H."/>
            <person name="Liu B."/>
            <person name="Lei M."/>
            <person name="Yu H."/>
            <person name="Li Y."/>
            <person name="Xu H."/>
            <person name="Wei S."/>
            <person name="He X."/>
            <person name="Fang L."/>
            <person name="Zhang Z."/>
            <person name="Zhang Y."/>
            <person name="Huang X."/>
            <person name="Su Z."/>
            <person name="Tong W."/>
            <person name="Li J."/>
            <person name="Tong Z."/>
            <person name="Li S."/>
            <person name="Ye J."/>
            <person name="Wang L."/>
            <person name="Fang L."/>
            <person name="Lei T."/>
            <person name="Chen C."/>
            <person name="Chen H."/>
            <person name="Xu Z."/>
            <person name="Li H."/>
            <person name="Huang H."/>
            <person name="Zhang F."/>
            <person name="Xu H."/>
            <person name="Li N."/>
            <person name="Zhao C."/>
            <person name="Li S."/>
            <person name="Dong L."/>
            <person name="Huang Y."/>
            <person name="Li L."/>
            <person name="Xi Y."/>
            <person name="Qi Q."/>
            <person name="Li W."/>
            <person name="Zhang B."/>
            <person name="Hu W."/>
            <person name="Zhang Y."/>
            <person name="Tian X."/>
            <person name="Jiao Y."/>
            <person name="Liang X."/>
            <person name="Jin J."/>
            <person name="Gao L."/>
            <person name="Zheng W."/>
            <person name="Hao B."/>
            <person name="Liu S."/>
            <person name="Wang W."/>
            <person name="Yuan L."/>
            <person name="Cao M."/>
            <person name="McDermott J."/>
            <person name="Samudrala R."/>
            <person name="Wang J."/>
            <person name="Wong G.K."/>
            <person name="Yang H."/>
        </authorList>
    </citation>
    <scope>NUCLEOTIDE SEQUENCE [LARGE SCALE GENOMIC DNA]</scope>
</reference>
<dbReference type="PANTHER" id="PTHR36766">
    <property type="entry name" value="PLANT BROAD-SPECTRUM MILDEW RESISTANCE PROTEIN RPW8"/>
    <property type="match status" value="1"/>
</dbReference>
<protein>
    <recommendedName>
        <fullName evidence="7">AAA+ ATPase domain-containing protein</fullName>
    </recommendedName>
</protein>
<dbReference type="SUPFAM" id="SSF52058">
    <property type="entry name" value="L domain-like"/>
    <property type="match status" value="2"/>
</dbReference>
<dbReference type="InterPro" id="IPR002182">
    <property type="entry name" value="NB-ARC"/>
</dbReference>
<dbReference type="SMART" id="SM00382">
    <property type="entry name" value="AAA"/>
    <property type="match status" value="2"/>
</dbReference>
<dbReference type="InterPro" id="IPR032675">
    <property type="entry name" value="LRR_dom_sf"/>
</dbReference>
<feature type="domain" description="AAA+ ATPase" evidence="7">
    <location>
        <begin position="273"/>
        <end position="410"/>
    </location>
</feature>
<dbReference type="InterPro" id="IPR027417">
    <property type="entry name" value="P-loop_NTPase"/>
</dbReference>
<keyword evidence="4" id="KW-0547">Nucleotide-binding</keyword>
<dbReference type="Pfam" id="PF18052">
    <property type="entry name" value="Rx_N"/>
    <property type="match status" value="2"/>
</dbReference>
<evidence type="ECO:0000256" key="2">
    <source>
        <dbReference type="ARBA" id="ARBA00022614"/>
    </source>
</evidence>
<dbReference type="GO" id="GO:0009626">
    <property type="term" value="P:plant-type hypersensitive response"/>
    <property type="evidence" value="ECO:0007669"/>
    <property type="project" value="UniProtKB-ARBA"/>
</dbReference>
<comment type="similarity">
    <text evidence="1">Belongs to the disease resistance NB-LRR family.</text>
</comment>
<dbReference type="SUPFAM" id="SSF52540">
    <property type="entry name" value="P-loop containing nucleoside triphosphate hydrolases"/>
    <property type="match status" value="2"/>
</dbReference>
<dbReference type="PRINTS" id="PR00364">
    <property type="entry name" value="DISEASERSIST"/>
</dbReference>
<dbReference type="Gene3D" id="3.80.10.10">
    <property type="entry name" value="Ribonuclease Inhibitor"/>
    <property type="match status" value="4"/>
</dbReference>
<evidence type="ECO:0000259" key="7">
    <source>
        <dbReference type="SMART" id="SM00382"/>
    </source>
</evidence>
<dbReference type="Gene3D" id="1.10.10.10">
    <property type="entry name" value="Winged helix-like DNA-binding domain superfamily/Winged helix DNA-binding domain"/>
    <property type="match status" value="2"/>
</dbReference>
<dbReference type="EMBL" id="CM000149">
    <property type="protein sequence ID" value="EAZ20488.1"/>
    <property type="molecule type" value="Genomic_DNA"/>
</dbReference>
<dbReference type="Gene3D" id="1.20.5.4130">
    <property type="match status" value="2"/>
</dbReference>
<dbReference type="Pfam" id="PF00931">
    <property type="entry name" value="NB-ARC"/>
    <property type="match status" value="2"/>
</dbReference>
<dbReference type="InterPro" id="IPR058922">
    <property type="entry name" value="WHD_DRP"/>
</dbReference>
<dbReference type="GO" id="GO:0002758">
    <property type="term" value="P:innate immune response-activating signaling pathway"/>
    <property type="evidence" value="ECO:0007669"/>
    <property type="project" value="UniProtKB-ARBA"/>
</dbReference>
<dbReference type="PANTHER" id="PTHR36766:SF70">
    <property type="entry name" value="DISEASE RESISTANCE PROTEIN RGA4"/>
    <property type="match status" value="1"/>
</dbReference>
<dbReference type="SUPFAM" id="SSF52047">
    <property type="entry name" value="RNI-like"/>
    <property type="match status" value="2"/>
</dbReference>
<feature type="domain" description="AAA+ ATPase" evidence="7">
    <location>
        <begin position="1180"/>
        <end position="1317"/>
    </location>
</feature>
<dbReference type="InterPro" id="IPR041118">
    <property type="entry name" value="Rx_N"/>
</dbReference>
<evidence type="ECO:0000256" key="4">
    <source>
        <dbReference type="ARBA" id="ARBA00022741"/>
    </source>
</evidence>
<sequence>MEFTVSAARWVVGRALGPVTGELMEAWAASKKLGPNIRELKLLLLHAQAMLENAEGRDIRNGALDQLLSQLRDLAYDADDVLDELDYFRIQDELDGTYEAVDDAEEERGLVRGLALHARHTARAIARKLTCKWNADALVPVDDAEQGRCLSATAVGKFLPCCSPPTVRNVDSTAAKANEQHLQAPKLKFVRVEMSKKMSEIVEQLKPVCDAVDRILGPLQPSGHSKNAKTQCIDLEKRPKTTPTIIEPELFGRKDLKRIVADEIMIGKYRDNDLTVLPIVGPGGIGKTTFTQHIYEEVKNHFQISVWICVSQNFNANVLAKEIVEKMPKGNNKKENESDQEKIEKRIQSQQFLLVLDDVWEYREDEWKTLLAPFRKGGTQGNIVIVTTRRPGVAKEIDSTNCSIKLDRLDHEDSMRLFQACVFDNNKTWEDYPSGLQKVGVDIVKRLKGFPLAIKTVGRLLRNKLTLDRWTRVYESKEWELQSNDDDIMPALKLSYNYLPFHLQQCFSYCALFPEDYRFCGQELINLWIGLGLLGTDDQNKTMEYLGLEYLDQLVDNGFFEQVGKEHDSPYVMHDLLHELATNISSHEIRCLNSSTLSSINEIPKSIRHMSIIVDNRHVENRIAFENHKKDLSTLGNKLKAGNLRTIMLFGEYHGCFYKIFGDVLIDAKSLRVIFLSGASYDVGDVLCNFSELVHLRYLRIEDSGMCGASLPNSITRFYHLLVLDLQEHYGELGFPRDMGNLLKLRHFLVHDDNIHSSIFEVGKLNFLHELRKFEVKREMKGFDLEQIGRLLVLRGSLGIYNLEKVEGIKEANDAKLAYLNHLDSLVLDWDNERCNRDPIREGNVLENLKPHDNIRELHIAGHGGVSCPNWLSGDLSIRNLESLLIKYVNWDTFPLPGKLYMTEGQERQGSVTSHDFHNLKRALGPVTGELMEAWAASKKLGPNIRELKLLLLHAQAMLENAEGRDIRNGALDQLLSQLRDLAYDADDVLDELDYFRIQDELDGTYEAVDDAEEERGLVRGLALHARHTARAIARKLKCTCSASARSHADAEEGRCLPATAVGKLLPCCSPPTVHNDDAAGAKTNEQHLQAPKLKFVRVEMSKKMSEIVEQLKPVCDAVDRILGPLQPSGHSKNAKTQCIDLEKRPKTTPTIIEHELFGRKDLKRIVADEIMIGKYRDNDITVLPIVGPGGIGKTTFTQHIYEEVKNHFQISVWICVSQNFNANVLAKEIVEKMPKGNNEKENESDQEKIEKRIQSQQFLLVLDDVWEYHEDEWKTLLAPFRKSGTKGNMVIVTTRKQKIAKMVESTDCSIKLDRLDHEDSMRLFQACVFDNNKTWEDYPSGLQKVGVDIVDRLKGFPLAIKTVGRLLRNKLTLDRWTRVYESKEWELQPNDDDIMPVLKLSYNYLPFHLQQCFSYCALFPEDYRFCGQELINLWIGLGLLGTDDQNKTMEYLGLEYLDQLVDNGFFEQVGKEHDSPYVMHDLLHELATNISSHEIRCLNSSTLSSINEIPKSIRHMSIIVDNRHVENRIAFENHKKDLSTLGNKLKAGNLRTIMLFGEYHGCFYKIFGDVLIDAKSLRVIFLSGASYDVGDVLCNFSELVHLRYLRIKDSRMCGASLPNSITRFYHLLVLDLQEHYGELGFPRDMGNLLKLRHFLVHDDNIHSSIFEVGKLNFLHELRKFEVKREMKGFDLEQIGRLLVLRGSLGIYNLEKVEGIKEANDAKLAYLNHLDSLVLDWDNERCNRDPIREGNVLENLKPHDNIRELHIAGHGGVSCPNWLSGDLSIRNLESLLIKYVNWDTFPLPGKLYMTEGQERQGSVTSHDFHNLKRLELVNIQKLKRWHGDGTINLLPHLQSLTISDCPELTELPLSDSTSCQFQQSTICFPKLQKIKISECPKLLSFPPIPWTNSLLYVSIQGVDSGLEMLNYSKDESSLYITGKDAPGSMFWNMLDFNNLTELQEMNITKCPPISLDHLKMLTCLKTLQITDSGSILLPVDCENYVQYNLPVEKLIIRSCGTRGRELTHVLSHLPKLSTLLIWKCQNVARLGVAEQRTITTPESSLSPSANKAAKTLTTIPQQQTGEAEEMETATADDGLLLLHPQIKVFEISECRELSLDSGGIQGLLSLQTLGIYDCPKLLCSSSSSYSPFPTSLQTLQLWNVEGMETLPSPLPNLTFLYISHCGNLRGGEVLCNLLAQGNLTSLYVHKTPNFFLGLEHSCSQVDKQEDVHRSWRLQELSTDDFARVLATPVCHLLSSSLTKLDLRWNDEVECFTKEQEKALHILTSIEDLEFSRCKKLQSLPTGLSEIPNIKTLGIYGCLAISSLGNLPNSLQQLEISSCPAISSLGNLPNSLQRLGISYCPAISSLGNLPNSLQQLEISSCPAISSLDGTTIRSLAKDRLPTTLREIDVRYCGNEELKRQCRKLQGTIPIVKA</sequence>
<evidence type="ECO:0000256" key="6">
    <source>
        <dbReference type="ARBA" id="ARBA00022840"/>
    </source>
</evidence>
<keyword evidence="2" id="KW-0433">Leucine-rich repeat</keyword>
<organism evidence="8">
    <name type="scientific">Oryza sativa subsp. japonica</name>
    <name type="common">Rice</name>
    <dbReference type="NCBI Taxonomy" id="39947"/>
    <lineage>
        <taxon>Eukaryota</taxon>
        <taxon>Viridiplantae</taxon>
        <taxon>Streptophyta</taxon>
        <taxon>Embryophyta</taxon>
        <taxon>Tracheophyta</taxon>
        <taxon>Spermatophyta</taxon>
        <taxon>Magnoliopsida</taxon>
        <taxon>Liliopsida</taxon>
        <taxon>Poales</taxon>
        <taxon>Poaceae</taxon>
        <taxon>BOP clade</taxon>
        <taxon>Oryzoideae</taxon>
        <taxon>Oryzeae</taxon>
        <taxon>Oryzinae</taxon>
        <taxon>Oryza</taxon>
        <taxon>Oryza sativa</taxon>
    </lineage>
</organism>
<dbReference type="GO" id="GO:0005524">
    <property type="term" value="F:ATP binding"/>
    <property type="evidence" value="ECO:0007669"/>
    <property type="project" value="UniProtKB-KW"/>
</dbReference>
<reference evidence="8" key="2">
    <citation type="submission" date="2008-12" db="EMBL/GenBank/DDBJ databases">
        <title>Improved gene annotation of the rice (Oryza sativa) genomes.</title>
        <authorList>
            <person name="Wang J."/>
            <person name="Li R."/>
            <person name="Fan W."/>
            <person name="Huang Q."/>
            <person name="Zhang J."/>
            <person name="Zhou Y."/>
            <person name="Hu Y."/>
            <person name="Zi S."/>
            <person name="Li J."/>
            <person name="Ni P."/>
            <person name="Zheng H."/>
            <person name="Zhang Y."/>
            <person name="Zhao M."/>
            <person name="Hao Q."/>
            <person name="McDermott J."/>
            <person name="Samudrala R."/>
            <person name="Kristiansen K."/>
            <person name="Wong G.K.-S."/>
        </authorList>
    </citation>
    <scope>NUCLEOTIDE SEQUENCE</scope>
</reference>
<evidence type="ECO:0000256" key="3">
    <source>
        <dbReference type="ARBA" id="ARBA00022737"/>
    </source>
</evidence>
<dbReference type="FunFam" id="1.10.10.10:FF:000322">
    <property type="entry name" value="Probable disease resistance protein At1g63360"/>
    <property type="match status" value="2"/>
</dbReference>
<name>A3CHC5_ORYSJ</name>
<dbReference type="Pfam" id="PF23559">
    <property type="entry name" value="WHD_DRP"/>
    <property type="match status" value="2"/>
</dbReference>
<accession>A3CHC5</accession>
<dbReference type="Pfam" id="PF25019">
    <property type="entry name" value="LRR_R13L1-DRL21"/>
    <property type="match status" value="2"/>
</dbReference>
<dbReference type="Proteomes" id="UP000007752">
    <property type="component" value="Chromosome 12"/>
</dbReference>
<dbReference type="InterPro" id="IPR003593">
    <property type="entry name" value="AAA+_ATPase"/>
</dbReference>
<dbReference type="InterPro" id="IPR036388">
    <property type="entry name" value="WH-like_DNA-bd_sf"/>
</dbReference>
<gene>
    <name evidence="8" type="ORF">OsJ_36095</name>
</gene>
<dbReference type="InterPro" id="IPR056789">
    <property type="entry name" value="LRR_R13L1-DRL21"/>
</dbReference>
<evidence type="ECO:0000256" key="1">
    <source>
        <dbReference type="ARBA" id="ARBA00008894"/>
    </source>
</evidence>